<gene>
    <name evidence="1" type="ORF">HNQ93_002614</name>
</gene>
<proteinExistence type="predicted"/>
<dbReference type="AlphaFoldDB" id="A0A7W9WBE4"/>
<comment type="caution">
    <text evidence="1">The sequence shown here is derived from an EMBL/GenBank/DDBJ whole genome shotgun (WGS) entry which is preliminary data.</text>
</comment>
<evidence type="ECO:0008006" key="3">
    <source>
        <dbReference type="Google" id="ProtNLM"/>
    </source>
</evidence>
<dbReference type="RefSeq" id="WP_183403803.1">
    <property type="nucleotide sequence ID" value="NZ_JACHGG010000003.1"/>
</dbReference>
<sequence>MYSFTLIPGTVFDAEGGPAGAPYAPGKDYTSTRHGRFVIGSVGPHVSSSKWRYSVIPWGAPIRLDAKKYVEVQINGRWVHLHTLRSWRDDFLTDPAGARKELEREYASMSSWLKRQFGMGEKEFLPGSWGGALPKYWMLNDFGQVAIKYFVDYNGNRKLDSNPKRGVKKEELLSDFLHTTSYYEMVNVLNRELHRKVTMQPGTSHGCVHMVPNVVQDWVKKGILKVGATLQIHDYAVTLVPRGFEKPEGSVGQEIHFFPGAKKIALYNVVKK</sequence>
<reference evidence="1 2" key="1">
    <citation type="submission" date="2020-08" db="EMBL/GenBank/DDBJ databases">
        <title>Genomic Encyclopedia of Type Strains, Phase IV (KMG-IV): sequencing the most valuable type-strain genomes for metagenomic binning, comparative biology and taxonomic classification.</title>
        <authorList>
            <person name="Goeker M."/>
        </authorList>
    </citation>
    <scope>NUCLEOTIDE SEQUENCE [LARGE SCALE GENOMIC DNA]</scope>
    <source>
        <strain evidence="1 2">DSM 26718</strain>
    </source>
</reference>
<organism evidence="1 2">
    <name type="scientific">Hymenobacter luteus</name>
    <dbReference type="NCBI Taxonomy" id="1411122"/>
    <lineage>
        <taxon>Bacteria</taxon>
        <taxon>Pseudomonadati</taxon>
        <taxon>Bacteroidota</taxon>
        <taxon>Cytophagia</taxon>
        <taxon>Cytophagales</taxon>
        <taxon>Hymenobacteraceae</taxon>
        <taxon>Hymenobacter</taxon>
    </lineage>
</organism>
<dbReference type="Proteomes" id="UP000532746">
    <property type="component" value="Unassembled WGS sequence"/>
</dbReference>
<accession>A0A7W9WBE4</accession>
<dbReference type="EMBL" id="JACHGG010000003">
    <property type="protein sequence ID" value="MBB6059754.1"/>
    <property type="molecule type" value="Genomic_DNA"/>
</dbReference>
<name>A0A7W9WBE4_9BACT</name>
<evidence type="ECO:0000313" key="2">
    <source>
        <dbReference type="Proteomes" id="UP000532746"/>
    </source>
</evidence>
<evidence type="ECO:0000313" key="1">
    <source>
        <dbReference type="EMBL" id="MBB6059754.1"/>
    </source>
</evidence>
<keyword evidence="2" id="KW-1185">Reference proteome</keyword>
<protein>
    <recommendedName>
        <fullName evidence="3">YkuD domain-containing protein</fullName>
    </recommendedName>
</protein>